<protein>
    <recommendedName>
        <fullName evidence="4">Competence protein ComGG</fullName>
    </recommendedName>
</protein>
<gene>
    <name evidence="2" type="ORF">MUO14_01640</name>
</gene>
<dbReference type="Proteomes" id="UP000831880">
    <property type="component" value="Chromosome"/>
</dbReference>
<keyword evidence="3" id="KW-1185">Reference proteome</keyword>
<evidence type="ECO:0008006" key="4">
    <source>
        <dbReference type="Google" id="ProtNLM"/>
    </source>
</evidence>
<feature type="transmembrane region" description="Helical" evidence="1">
    <location>
        <begin position="15"/>
        <end position="35"/>
    </location>
</feature>
<evidence type="ECO:0000313" key="3">
    <source>
        <dbReference type="Proteomes" id="UP000831880"/>
    </source>
</evidence>
<evidence type="ECO:0000256" key="1">
    <source>
        <dbReference type="SAM" id="Phobius"/>
    </source>
</evidence>
<sequence length="129" mass="14826">MIKRFISPLNNEKGIIFPWVYTMGSLLILTCLFTAQEYKNQLISTKVVTEYHQLQSLFHYSHDQLLLKLNEHTAANEIVNDHFTLPLGEAFVQCNPEGDGYSCTWQLSLNGGAVKHITRSYRIDAHKTR</sequence>
<dbReference type="RefSeq" id="WP_244753342.1">
    <property type="nucleotide sequence ID" value="NZ_CP095074.1"/>
</dbReference>
<accession>A0ABY4H050</accession>
<name>A0ABY4H050_9BACI</name>
<reference evidence="2 3" key="1">
    <citation type="submission" date="2022-04" db="EMBL/GenBank/DDBJ databases">
        <title>Halobacillus sp. isolated from saltern.</title>
        <authorList>
            <person name="Won M."/>
            <person name="Lee C.-M."/>
            <person name="Woen H.-Y."/>
            <person name="Kwon S.-W."/>
        </authorList>
    </citation>
    <scope>NUCLEOTIDE SEQUENCE [LARGE SCALE GENOMIC DNA]</scope>
    <source>
        <strain evidence="2 3">SSTM10-2</strain>
    </source>
</reference>
<keyword evidence="1" id="KW-0812">Transmembrane</keyword>
<keyword evidence="1" id="KW-0472">Membrane</keyword>
<organism evidence="2 3">
    <name type="scientific">Halobacillus shinanisalinarum</name>
    <dbReference type="NCBI Taxonomy" id="2932258"/>
    <lineage>
        <taxon>Bacteria</taxon>
        <taxon>Bacillati</taxon>
        <taxon>Bacillota</taxon>
        <taxon>Bacilli</taxon>
        <taxon>Bacillales</taxon>
        <taxon>Bacillaceae</taxon>
        <taxon>Halobacillus</taxon>
    </lineage>
</organism>
<dbReference type="EMBL" id="CP095074">
    <property type="protein sequence ID" value="UOQ93728.1"/>
    <property type="molecule type" value="Genomic_DNA"/>
</dbReference>
<evidence type="ECO:0000313" key="2">
    <source>
        <dbReference type="EMBL" id="UOQ93728.1"/>
    </source>
</evidence>
<keyword evidence="1" id="KW-1133">Transmembrane helix</keyword>
<proteinExistence type="predicted"/>